<proteinExistence type="predicted"/>
<evidence type="ECO:0000256" key="1">
    <source>
        <dbReference type="ARBA" id="ARBA00022801"/>
    </source>
</evidence>
<keyword evidence="4" id="KW-1185">Reference proteome</keyword>
<dbReference type="PANTHER" id="PTHR43798:SF31">
    <property type="entry name" value="AB HYDROLASE SUPERFAMILY PROTEIN YCLE"/>
    <property type="match status" value="1"/>
</dbReference>
<dbReference type="InterPro" id="IPR000639">
    <property type="entry name" value="Epox_hydrolase-like"/>
</dbReference>
<evidence type="ECO:0000313" key="4">
    <source>
        <dbReference type="Proteomes" id="UP000186218"/>
    </source>
</evidence>
<reference evidence="3 4" key="1">
    <citation type="submission" date="2017-01" db="EMBL/GenBank/DDBJ databases">
        <authorList>
            <person name="Mah S.A."/>
            <person name="Swanson W.J."/>
            <person name="Moy G.W."/>
            <person name="Vacquier V.D."/>
        </authorList>
    </citation>
    <scope>NUCLEOTIDE SEQUENCE [LARGE SCALE GENOMIC DNA]</scope>
    <source>
        <strain evidence="3 4">CPCC 203464</strain>
    </source>
</reference>
<dbReference type="PRINTS" id="PR00412">
    <property type="entry name" value="EPOXHYDRLASE"/>
</dbReference>
<name>A0A1N7G4I6_9NOCA</name>
<evidence type="ECO:0000259" key="2">
    <source>
        <dbReference type="Pfam" id="PF00561"/>
    </source>
</evidence>
<dbReference type="OrthoDB" id="3210844at2"/>
<dbReference type="PANTHER" id="PTHR43798">
    <property type="entry name" value="MONOACYLGLYCEROL LIPASE"/>
    <property type="match status" value="1"/>
</dbReference>
<dbReference type="InterPro" id="IPR050266">
    <property type="entry name" value="AB_hydrolase_sf"/>
</dbReference>
<dbReference type="GO" id="GO:0016787">
    <property type="term" value="F:hydrolase activity"/>
    <property type="evidence" value="ECO:0007669"/>
    <property type="project" value="UniProtKB-KW"/>
</dbReference>
<dbReference type="GO" id="GO:0016020">
    <property type="term" value="C:membrane"/>
    <property type="evidence" value="ECO:0007669"/>
    <property type="project" value="TreeGrafter"/>
</dbReference>
<organism evidence="3 4">
    <name type="scientific">Williamsia sterculiae</name>
    <dbReference type="NCBI Taxonomy" id="1344003"/>
    <lineage>
        <taxon>Bacteria</taxon>
        <taxon>Bacillati</taxon>
        <taxon>Actinomycetota</taxon>
        <taxon>Actinomycetes</taxon>
        <taxon>Mycobacteriales</taxon>
        <taxon>Nocardiaceae</taxon>
        <taxon>Williamsia</taxon>
    </lineage>
</organism>
<feature type="domain" description="AB hydrolase-1" evidence="2">
    <location>
        <begin position="26"/>
        <end position="261"/>
    </location>
</feature>
<dbReference type="Pfam" id="PF00561">
    <property type="entry name" value="Abhydrolase_1"/>
    <property type="match status" value="1"/>
</dbReference>
<evidence type="ECO:0000313" key="3">
    <source>
        <dbReference type="EMBL" id="SIS07471.1"/>
    </source>
</evidence>
<accession>A0A1N7G4I6</accession>
<protein>
    <submittedName>
        <fullName evidence="3">Pimeloyl-ACP methyl ester carboxylesterase</fullName>
    </submittedName>
</protein>
<dbReference type="PRINTS" id="PR00111">
    <property type="entry name" value="ABHYDROLASE"/>
</dbReference>
<keyword evidence="1" id="KW-0378">Hydrolase</keyword>
<dbReference type="SUPFAM" id="SSF53474">
    <property type="entry name" value="alpha/beta-Hydrolases"/>
    <property type="match status" value="1"/>
</dbReference>
<gene>
    <name evidence="3" type="ORF">SAMN05445060_2489</name>
</gene>
<dbReference type="AlphaFoldDB" id="A0A1N7G4I6"/>
<dbReference type="Proteomes" id="UP000186218">
    <property type="component" value="Unassembled WGS sequence"/>
</dbReference>
<dbReference type="STRING" id="1344003.SAMN05445060_2489"/>
<dbReference type="InterPro" id="IPR000073">
    <property type="entry name" value="AB_hydrolase_1"/>
</dbReference>
<dbReference type="EMBL" id="FTNT01000007">
    <property type="protein sequence ID" value="SIS07471.1"/>
    <property type="molecule type" value="Genomic_DNA"/>
</dbReference>
<dbReference type="Gene3D" id="3.40.50.1820">
    <property type="entry name" value="alpha/beta hydrolase"/>
    <property type="match status" value="1"/>
</dbReference>
<sequence>MIRKTTEKLLPLNGIELNVDDAGDGPVVVMVMGTGSPGRVWKANQQPALLRAGFRVVTFDNRGIAPSSECGEGFTLDDMVSDTIALIEHLDVGPVLLVGTSLGGRVVAESTLRRPDLVRAQVLMGTYARLGPVQQAISAGERALVDQRITLPPEYHTAITAHLNLSPHTLDDEVAVRDWLDIIEFSGQDKSPGARAQMGVHSADADRRDALRQTTRPTMVVTFADDRTIPPGLSREVAEAIPGARHETVAKAGHWGYLERPDDVNALLLDFLAAHR</sequence>
<dbReference type="InterPro" id="IPR029058">
    <property type="entry name" value="AB_hydrolase_fold"/>
</dbReference>
<dbReference type="RefSeq" id="WP_076479980.1">
    <property type="nucleotide sequence ID" value="NZ_FTNT01000007.1"/>
</dbReference>